<dbReference type="PANTHER" id="PTHR34282">
    <property type="entry name" value="OS01G0228800 PROTEIN-RELATED"/>
    <property type="match status" value="1"/>
</dbReference>
<dbReference type="eggNOG" id="ENOG502QX43">
    <property type="taxonomic scope" value="Eukaryota"/>
</dbReference>
<evidence type="ECO:0000313" key="3">
    <source>
        <dbReference type="EMBL" id="EEF52563.1"/>
    </source>
</evidence>
<dbReference type="InterPro" id="IPR032795">
    <property type="entry name" value="DUF3741-assoc"/>
</dbReference>
<feature type="compositionally biased region" description="Polar residues" evidence="1">
    <location>
        <begin position="688"/>
        <end position="703"/>
    </location>
</feature>
<feature type="region of interest" description="Disordered" evidence="1">
    <location>
        <begin position="324"/>
        <end position="402"/>
    </location>
</feature>
<dbReference type="InParanoid" id="B9R7T3"/>
<feature type="compositionally biased region" description="Polar residues" evidence="1">
    <location>
        <begin position="490"/>
        <end position="506"/>
    </location>
</feature>
<evidence type="ECO:0000313" key="4">
    <source>
        <dbReference type="Proteomes" id="UP000008311"/>
    </source>
</evidence>
<dbReference type="FunCoup" id="B9R7T3">
    <property type="interactions" value="105"/>
</dbReference>
<accession>B9R7T3</accession>
<feature type="compositionally biased region" description="Basic and acidic residues" evidence="1">
    <location>
        <begin position="369"/>
        <end position="401"/>
    </location>
</feature>
<dbReference type="EMBL" id="EQ973772">
    <property type="protein sequence ID" value="EEF52563.1"/>
    <property type="molecule type" value="Genomic_DNA"/>
</dbReference>
<feature type="compositionally biased region" description="Polar residues" evidence="1">
    <location>
        <begin position="546"/>
        <end position="557"/>
    </location>
</feature>
<evidence type="ECO:0000256" key="1">
    <source>
        <dbReference type="SAM" id="MobiDB-lite"/>
    </source>
</evidence>
<feature type="region of interest" description="Disordered" evidence="1">
    <location>
        <begin position="247"/>
        <end position="295"/>
    </location>
</feature>
<feature type="region of interest" description="Disordered" evidence="1">
    <location>
        <begin position="688"/>
        <end position="708"/>
    </location>
</feature>
<gene>
    <name evidence="3" type="ORF">RCOM_1594150</name>
</gene>
<feature type="compositionally biased region" description="Polar residues" evidence="1">
    <location>
        <begin position="628"/>
        <end position="643"/>
    </location>
</feature>
<name>B9R7T3_RICCO</name>
<dbReference type="PANTHER" id="PTHR34282:SF1">
    <property type="entry name" value="DUF3741 DOMAIN-CONTAINING PROTEIN"/>
    <property type="match status" value="1"/>
</dbReference>
<feature type="compositionally biased region" description="Basic and acidic residues" evidence="1">
    <location>
        <begin position="325"/>
        <end position="341"/>
    </location>
</feature>
<feature type="compositionally biased region" description="Polar residues" evidence="1">
    <location>
        <begin position="513"/>
        <end position="536"/>
    </location>
</feature>
<feature type="compositionally biased region" description="Basic and acidic residues" evidence="1">
    <location>
        <begin position="468"/>
        <end position="489"/>
    </location>
</feature>
<sequence length="955" mass="108777">MDSSGNSSILGFLNQIGRQSVGMGNTETGTIDRHGPATNHLPTLSHLHIKEISKGAQKLNQILRACSNGLNFDRYSIEIGKELLKGAMDLEESLRMLVNLQEASEYMISPQNKTRITLLDNDEDEDHGTVKTAENKQLARPMFSFDKPSRNSHYIQEVARSELKQRLMALTYKSDTADFVHDAYNLSTSNSACHRRSASYSPNMKNPVAFSEQKNPLGSSISKPEKGRIPNVIAKLMGLEELPENDDSKIITKKESNSREKLERTVTKKTAEGSAIHERKTKDTGNFGSPNRNYKQIQPDQVTKDTMHGLQAEKNLENHQASFEETIHDKKAPQKDVEGTKPMRSSNKANMKIDKQQNNRNQSGRSIGNRKEIQEKERKQDDSKLREQKGKGKGERKEMKLKNQLQQMTLQKQNTLEPPITLKGQAEYNLTTLKTERRDAHMLPPCNEPKSLNSHALQQPQMHQNFESQKHYAGESEQHSDKQKIEKQIQSESRSLPKTTNESVNFPQKHPHTSQPRPSNESSTESIGAIQSTRVPSQRHHGNLIQDMSSPPSNENMQHYLHRNSSNNSSPRNLNSELVKEQQRAIISPDMEEEPTRIPSEQKVKVSKVQKPEAPRKIDELVARKSGNPHNSSKTMKHQTSILQEVKQRKQYRISRIKEEEPVRSSRSAEAHILKCNRSLLSTQQSRNLEELQSQAKEPSNLRSPPVNDECQSLIVPEILAPKENPPRINNQQGQDYDFGIDKLSSHSSVLDTLGRIHGAQLKNNKASVLETIEPLTESENHLKQILIKTHLFLNTAEALFKLNIPFDILHAGDGHDCHDEESKLLLDCGYEVMKRKGKRQELNIHPFMRISIVCLKVISLDDLVKQLHKDFEKLKFYGRNGREECVIEDYLPKMLENDVYSKDPDVNCMWDIGWHEMMFTCIEKDDIIRGVEKHLLNGLLDEVTRDLLVLFSSN</sequence>
<feature type="compositionally biased region" description="Basic and acidic residues" evidence="1">
    <location>
        <begin position="247"/>
        <end position="283"/>
    </location>
</feature>
<dbReference type="Proteomes" id="UP000008311">
    <property type="component" value="Unassembled WGS sequence"/>
</dbReference>
<organism evidence="3 4">
    <name type="scientific">Ricinus communis</name>
    <name type="common">Castor bean</name>
    <dbReference type="NCBI Taxonomy" id="3988"/>
    <lineage>
        <taxon>Eukaryota</taxon>
        <taxon>Viridiplantae</taxon>
        <taxon>Streptophyta</taxon>
        <taxon>Embryophyta</taxon>
        <taxon>Tracheophyta</taxon>
        <taxon>Spermatophyta</taxon>
        <taxon>Magnoliopsida</taxon>
        <taxon>eudicotyledons</taxon>
        <taxon>Gunneridae</taxon>
        <taxon>Pentapetalae</taxon>
        <taxon>rosids</taxon>
        <taxon>fabids</taxon>
        <taxon>Malpighiales</taxon>
        <taxon>Euphorbiaceae</taxon>
        <taxon>Acalyphoideae</taxon>
        <taxon>Acalypheae</taxon>
        <taxon>Ricinus</taxon>
    </lineage>
</organism>
<feature type="region of interest" description="Disordered" evidence="1">
    <location>
        <begin position="468"/>
        <end position="613"/>
    </location>
</feature>
<dbReference type="STRING" id="3988.B9R7T3"/>
<dbReference type="AlphaFoldDB" id="B9R7T3"/>
<feature type="compositionally biased region" description="Low complexity" evidence="1">
    <location>
        <begin position="564"/>
        <end position="576"/>
    </location>
</feature>
<feature type="domain" description="DUF3741" evidence="2">
    <location>
        <begin position="228"/>
        <end position="247"/>
    </location>
</feature>
<feature type="region of interest" description="Disordered" evidence="1">
    <location>
        <begin position="625"/>
        <end position="648"/>
    </location>
</feature>
<keyword evidence="4" id="KW-1185">Reference proteome</keyword>
<feature type="compositionally biased region" description="Basic and acidic residues" evidence="1">
    <location>
        <begin position="594"/>
        <end position="613"/>
    </location>
</feature>
<reference evidence="4" key="1">
    <citation type="journal article" date="2010" name="Nat. Biotechnol.">
        <title>Draft genome sequence of the oilseed species Ricinus communis.</title>
        <authorList>
            <person name="Chan A.P."/>
            <person name="Crabtree J."/>
            <person name="Zhao Q."/>
            <person name="Lorenzi H."/>
            <person name="Orvis J."/>
            <person name="Puiu D."/>
            <person name="Melake-Berhan A."/>
            <person name="Jones K.M."/>
            <person name="Redman J."/>
            <person name="Chen G."/>
            <person name="Cahoon E.B."/>
            <person name="Gedil M."/>
            <person name="Stanke M."/>
            <person name="Haas B.J."/>
            <person name="Wortman J.R."/>
            <person name="Fraser-Liggett C.M."/>
            <person name="Ravel J."/>
            <person name="Rabinowicz P.D."/>
        </authorList>
    </citation>
    <scope>NUCLEOTIDE SEQUENCE [LARGE SCALE GENOMIC DNA]</scope>
    <source>
        <strain evidence="4">cv. Hale</strain>
    </source>
</reference>
<dbReference type="Pfam" id="PF14383">
    <property type="entry name" value="VARLMGL"/>
    <property type="match status" value="1"/>
</dbReference>
<protein>
    <recommendedName>
        <fullName evidence="2">DUF3741 domain-containing protein</fullName>
    </recommendedName>
</protein>
<proteinExistence type="predicted"/>
<evidence type="ECO:0000259" key="2">
    <source>
        <dbReference type="Pfam" id="PF14383"/>
    </source>
</evidence>
<feature type="compositionally biased region" description="Polar residues" evidence="1">
    <location>
        <begin position="284"/>
        <end position="295"/>
    </location>
</feature>